<dbReference type="InterPro" id="IPR001989">
    <property type="entry name" value="Radical_activat_CS"/>
</dbReference>
<keyword evidence="12" id="KW-0456">Lyase</keyword>
<gene>
    <name evidence="12" type="primary">pflA_2</name>
    <name evidence="12" type="ORF">EHSB41UT_04408</name>
</gene>
<comment type="similarity">
    <text evidence="2 10">Belongs to the organic radical-activating enzymes family.</text>
</comment>
<keyword evidence="9 10" id="KW-0411">Iron-sulfur</keyword>
<keyword evidence="8 10" id="KW-0408">Iron</keyword>
<dbReference type="PANTHER" id="PTHR30352">
    <property type="entry name" value="PYRUVATE FORMATE-LYASE-ACTIVATING ENZYME"/>
    <property type="match status" value="1"/>
</dbReference>
<feature type="domain" description="Radical SAM core" evidence="11">
    <location>
        <begin position="14"/>
        <end position="235"/>
    </location>
</feature>
<keyword evidence="4" id="KW-0119">Carbohydrate metabolism</keyword>
<dbReference type="InterPro" id="IPR034457">
    <property type="entry name" value="Organic_radical-activating"/>
</dbReference>
<dbReference type="InterPro" id="IPR058240">
    <property type="entry name" value="rSAM_sf"/>
</dbReference>
<evidence type="ECO:0000256" key="3">
    <source>
        <dbReference type="ARBA" id="ARBA00022485"/>
    </source>
</evidence>
<dbReference type="InterPro" id="IPR013785">
    <property type="entry name" value="Aldolase_TIM"/>
</dbReference>
<dbReference type="GO" id="GO:0016829">
    <property type="term" value="F:lyase activity"/>
    <property type="evidence" value="ECO:0007669"/>
    <property type="project" value="UniProtKB-KW"/>
</dbReference>
<protein>
    <recommendedName>
        <fullName evidence="10">Pyruvate formate-lyase-activating enzyme</fullName>
        <ecNumber evidence="10">1.97.1.4</ecNumber>
    </recommendedName>
</protein>
<evidence type="ECO:0000256" key="2">
    <source>
        <dbReference type="ARBA" id="ARBA00009777"/>
    </source>
</evidence>
<dbReference type="GO" id="GO:0046872">
    <property type="term" value="F:metal ion binding"/>
    <property type="evidence" value="ECO:0007669"/>
    <property type="project" value="UniProtKB-UniRule"/>
</dbReference>
<keyword evidence="6 10" id="KW-0479">Metal-binding</keyword>
<dbReference type="Proteomes" id="UP000196573">
    <property type="component" value="Unassembled WGS sequence"/>
</dbReference>
<accession>A0A1X7AQK6</accession>
<comment type="function">
    <text evidence="1">Activation of pyruvate formate-lyase 1 under anaerobic conditions by generation of an organic free radical, using S-adenosylmethionine and reduced flavodoxin as cosubstrates to produce 5'-deoxy-adenosine.</text>
</comment>
<dbReference type="CDD" id="cd01335">
    <property type="entry name" value="Radical_SAM"/>
    <property type="match status" value="1"/>
</dbReference>
<keyword evidence="5 10" id="KW-0949">S-adenosyl-L-methionine</keyword>
<dbReference type="AlphaFoldDB" id="A0A1X7AQK6"/>
<dbReference type="PANTHER" id="PTHR30352:SF5">
    <property type="entry name" value="PYRUVATE FORMATE-LYASE 1-ACTIVATING ENZYME"/>
    <property type="match status" value="1"/>
</dbReference>
<keyword evidence="7 10" id="KW-0560">Oxidoreductase</keyword>
<keyword evidence="13" id="KW-1185">Reference proteome</keyword>
<reference evidence="12 13" key="1">
    <citation type="submission" date="2017-03" db="EMBL/GenBank/DDBJ databases">
        <authorList>
            <person name="Afonso C.L."/>
            <person name="Miller P.J."/>
            <person name="Scott M.A."/>
            <person name="Spackman E."/>
            <person name="Goraichik I."/>
            <person name="Dimitrov K.M."/>
            <person name="Suarez D.L."/>
            <person name="Swayne D.E."/>
        </authorList>
    </citation>
    <scope>NUCLEOTIDE SEQUENCE [LARGE SCALE GENOMIC DNA]</scope>
    <source>
        <strain evidence="12">SB41UT1</strain>
    </source>
</reference>
<evidence type="ECO:0000313" key="12">
    <source>
        <dbReference type="EMBL" id="SMA50591.1"/>
    </source>
</evidence>
<dbReference type="SFLD" id="SFLDS00029">
    <property type="entry name" value="Radical_SAM"/>
    <property type="match status" value="1"/>
</dbReference>
<dbReference type="GO" id="GO:0043365">
    <property type="term" value="F:[formate-C-acetyltransferase]-activating enzyme activity"/>
    <property type="evidence" value="ECO:0007669"/>
    <property type="project" value="UniProtKB-UniRule"/>
</dbReference>
<comment type="catalytic activity">
    <reaction evidence="10">
        <text>glycyl-[formate C-acetyltransferase] + reduced [flavodoxin] + S-adenosyl-L-methionine = glycin-2-yl radical-[formate C-acetyltransferase] + semiquinone [flavodoxin] + 5'-deoxyadenosine + L-methionine + H(+)</text>
        <dbReference type="Rhea" id="RHEA:19225"/>
        <dbReference type="Rhea" id="RHEA-COMP:10622"/>
        <dbReference type="Rhea" id="RHEA-COMP:12190"/>
        <dbReference type="Rhea" id="RHEA-COMP:12191"/>
        <dbReference type="Rhea" id="RHEA-COMP:14480"/>
        <dbReference type="ChEBI" id="CHEBI:15378"/>
        <dbReference type="ChEBI" id="CHEBI:17319"/>
        <dbReference type="ChEBI" id="CHEBI:29947"/>
        <dbReference type="ChEBI" id="CHEBI:32722"/>
        <dbReference type="ChEBI" id="CHEBI:57618"/>
        <dbReference type="ChEBI" id="CHEBI:57844"/>
        <dbReference type="ChEBI" id="CHEBI:59789"/>
        <dbReference type="ChEBI" id="CHEBI:140311"/>
        <dbReference type="EC" id="1.97.1.4"/>
    </reaction>
</comment>
<dbReference type="GO" id="GO:0051539">
    <property type="term" value="F:4 iron, 4 sulfur cluster binding"/>
    <property type="evidence" value="ECO:0007669"/>
    <property type="project" value="UniProtKB-UniRule"/>
</dbReference>
<comment type="function">
    <text evidence="10">Activation of pyruvate formate-lyase under anaerobic conditions by generation of an organic free radical, using S-adenosylmethionine and reduced flavodoxin as cosubstrates to produce 5'-deoxy-adenosine.</text>
</comment>
<evidence type="ECO:0000313" key="13">
    <source>
        <dbReference type="Proteomes" id="UP000196573"/>
    </source>
</evidence>
<dbReference type="NCBIfam" id="TIGR02493">
    <property type="entry name" value="PFLA"/>
    <property type="match status" value="1"/>
</dbReference>
<dbReference type="PROSITE" id="PS51918">
    <property type="entry name" value="RADICAL_SAM"/>
    <property type="match status" value="1"/>
</dbReference>
<dbReference type="InterPro" id="IPR012838">
    <property type="entry name" value="PFL1_activating"/>
</dbReference>
<name>A0A1X7AQK6_9GAMM</name>
<organism evidence="12 13">
    <name type="scientific">Parendozoicomonas haliclonae</name>
    <dbReference type="NCBI Taxonomy" id="1960125"/>
    <lineage>
        <taxon>Bacteria</taxon>
        <taxon>Pseudomonadati</taxon>
        <taxon>Pseudomonadota</taxon>
        <taxon>Gammaproteobacteria</taxon>
        <taxon>Oceanospirillales</taxon>
        <taxon>Endozoicomonadaceae</taxon>
        <taxon>Parendozoicomonas</taxon>
    </lineage>
</organism>
<keyword evidence="4" id="KW-0313">Glucose metabolism</keyword>
<evidence type="ECO:0000256" key="8">
    <source>
        <dbReference type="ARBA" id="ARBA00023004"/>
    </source>
</evidence>
<dbReference type="SFLD" id="SFLDG01066">
    <property type="entry name" value="organic_radical-activating_enz"/>
    <property type="match status" value="1"/>
</dbReference>
<comment type="cofactor">
    <cofactor evidence="10">
        <name>[4Fe-4S] cluster</name>
        <dbReference type="ChEBI" id="CHEBI:49883"/>
    </cofactor>
    <text evidence="10">Binds 1 [4Fe-4S] cluster. The cluster is coordinated with 3 cysteines and an exchangeable S-adenosyl-L-methionine.</text>
</comment>
<dbReference type="InterPro" id="IPR007197">
    <property type="entry name" value="rSAM"/>
</dbReference>
<keyword evidence="3 10" id="KW-0004">4Fe-4S</keyword>
<dbReference type="RefSeq" id="WP_087113033.1">
    <property type="nucleotide sequence ID" value="NZ_CBCSCN010000017.1"/>
</dbReference>
<dbReference type="Gene3D" id="3.20.20.70">
    <property type="entry name" value="Aldolase class I"/>
    <property type="match status" value="1"/>
</dbReference>
<dbReference type="EC" id="1.97.1.4" evidence="10"/>
<evidence type="ECO:0000259" key="11">
    <source>
        <dbReference type="PROSITE" id="PS51918"/>
    </source>
</evidence>
<evidence type="ECO:0000256" key="9">
    <source>
        <dbReference type="ARBA" id="ARBA00023014"/>
    </source>
</evidence>
<evidence type="ECO:0000256" key="10">
    <source>
        <dbReference type="RuleBase" id="RU362053"/>
    </source>
</evidence>
<dbReference type="SUPFAM" id="SSF102114">
    <property type="entry name" value="Radical SAM enzymes"/>
    <property type="match status" value="1"/>
</dbReference>
<evidence type="ECO:0000256" key="7">
    <source>
        <dbReference type="ARBA" id="ARBA00023002"/>
    </source>
</evidence>
<keyword evidence="12" id="KW-0670">Pyruvate</keyword>
<dbReference type="EMBL" id="FWPT01000014">
    <property type="protein sequence ID" value="SMA50591.1"/>
    <property type="molecule type" value="Genomic_DNA"/>
</dbReference>
<evidence type="ECO:0000256" key="6">
    <source>
        <dbReference type="ARBA" id="ARBA00022723"/>
    </source>
</evidence>
<dbReference type="GO" id="GO:0005737">
    <property type="term" value="C:cytoplasm"/>
    <property type="evidence" value="ECO:0007669"/>
    <property type="project" value="UniProtKB-SubCell"/>
</dbReference>
<dbReference type="PROSITE" id="PS01087">
    <property type="entry name" value="RADICAL_ACTIVATING"/>
    <property type="match status" value="1"/>
</dbReference>
<evidence type="ECO:0000256" key="4">
    <source>
        <dbReference type="ARBA" id="ARBA00022526"/>
    </source>
</evidence>
<evidence type="ECO:0000256" key="5">
    <source>
        <dbReference type="ARBA" id="ARBA00022691"/>
    </source>
</evidence>
<proteinExistence type="inferred from homology"/>
<comment type="subcellular location">
    <subcellularLocation>
        <location evidence="10">Cytoplasm</location>
    </subcellularLocation>
</comment>
<keyword evidence="10" id="KW-0963">Cytoplasm</keyword>
<evidence type="ECO:0000256" key="1">
    <source>
        <dbReference type="ARBA" id="ARBA00002918"/>
    </source>
</evidence>
<sequence>MLGRIHSTDSFGTVDGPGIRFVVFMQGCVMRCRYCHNRDTWALNEGGQMVTVDELMKKILSVRHFLTGGITVSGGQPSLQPEFVTELFRACRKEGIHTCLDTNGYVKGISPAMADLVDATDLHLLDIKHMDNDMHQKLTFVKNDRVLSFARYLQEQNKPTWVRYVVVEGYTTKEEYAEQLADFVAPMKNVEKVELLPYHSLGKHKWDIMKDEYELTDVKPPSEELMKRLQNIFLERGINAIY</sequence>
<dbReference type="OrthoDB" id="9782387at2"/>
<dbReference type="Pfam" id="PF04055">
    <property type="entry name" value="Radical_SAM"/>
    <property type="match status" value="1"/>
</dbReference>
<dbReference type="GO" id="GO:0006006">
    <property type="term" value="P:glucose metabolic process"/>
    <property type="evidence" value="ECO:0007669"/>
    <property type="project" value="UniProtKB-KW"/>
</dbReference>